<dbReference type="GO" id="GO:0006754">
    <property type="term" value="P:ATP biosynthetic process"/>
    <property type="evidence" value="ECO:0007669"/>
    <property type="project" value="TreeGrafter"/>
</dbReference>
<dbReference type="AlphaFoldDB" id="A0A7M3MEU8"/>
<dbReference type="InterPro" id="IPR000086">
    <property type="entry name" value="NUDIX_hydrolase_dom"/>
</dbReference>
<dbReference type="PANTHER" id="PTHR21340">
    <property type="entry name" value="DIADENOSINE 5,5-P1,P4-TETRAPHOSPHATE PYROPHOSPHOHYDROLASE MUTT"/>
    <property type="match status" value="1"/>
</dbReference>
<dbReference type="InterPro" id="IPR020084">
    <property type="entry name" value="NUDIX_hydrolase_CS"/>
</dbReference>
<dbReference type="PANTHER" id="PTHR21340:SF7">
    <property type="entry name" value="NUDIX HYDROLASE DOMAIN-CONTAINING PROTEIN"/>
    <property type="match status" value="1"/>
</dbReference>
<evidence type="ECO:0000313" key="4">
    <source>
        <dbReference type="Proteomes" id="UP000448292"/>
    </source>
</evidence>
<dbReference type="SUPFAM" id="SSF55811">
    <property type="entry name" value="Nudix"/>
    <property type="match status" value="1"/>
</dbReference>
<dbReference type="PROSITE" id="PS51462">
    <property type="entry name" value="NUDIX"/>
    <property type="match status" value="1"/>
</dbReference>
<evidence type="ECO:0000259" key="2">
    <source>
        <dbReference type="PROSITE" id="PS51462"/>
    </source>
</evidence>
<gene>
    <name evidence="3" type="ORF">DPQ33_09780</name>
</gene>
<sequence length="162" mass="18027">MSGKQSAGLLLYRRVGAGVQVFLVHPGGPYFRNKDAGAWSIPKGEYDEDEHPFDTARREFEEETGQKPPAEGYIELEPVVQKNRKRVRAWAVEGDADAEHIVSNQFAMEWPPKSGRTIEVPEVDRAAWLAPNEARGKINPAQWALVEELLDKLGVSCNGDDA</sequence>
<keyword evidence="1 3" id="KW-0378">Hydrolase</keyword>
<dbReference type="EMBL" id="QMIE01000008">
    <property type="protein sequence ID" value="TVM17082.1"/>
    <property type="molecule type" value="Genomic_DNA"/>
</dbReference>
<evidence type="ECO:0000256" key="1">
    <source>
        <dbReference type="ARBA" id="ARBA00022801"/>
    </source>
</evidence>
<dbReference type="GO" id="GO:0004081">
    <property type="term" value="F:bis(5'-nucleosyl)-tetraphosphatase (asymmetrical) activity"/>
    <property type="evidence" value="ECO:0007669"/>
    <property type="project" value="TreeGrafter"/>
</dbReference>
<dbReference type="CDD" id="cd04662">
    <property type="entry name" value="NUDIX_Hydrolase"/>
    <property type="match status" value="1"/>
</dbReference>
<dbReference type="Pfam" id="PF00293">
    <property type="entry name" value="NUDIX"/>
    <property type="match status" value="1"/>
</dbReference>
<dbReference type="OrthoDB" id="954553at2"/>
<accession>A0A7M3MEU8</accession>
<evidence type="ECO:0000313" key="3">
    <source>
        <dbReference type="EMBL" id="TVM17082.1"/>
    </source>
</evidence>
<organism evidence="3 4">
    <name type="scientific">Oceanidesulfovibrio indonesiensis</name>
    <dbReference type="NCBI Taxonomy" id="54767"/>
    <lineage>
        <taxon>Bacteria</taxon>
        <taxon>Pseudomonadati</taxon>
        <taxon>Thermodesulfobacteriota</taxon>
        <taxon>Desulfovibrionia</taxon>
        <taxon>Desulfovibrionales</taxon>
        <taxon>Desulfovibrionaceae</taxon>
        <taxon>Oceanidesulfovibrio</taxon>
    </lineage>
</organism>
<name>A0A7M3MEU8_9BACT</name>
<dbReference type="Gene3D" id="3.90.79.10">
    <property type="entry name" value="Nucleoside Triphosphate Pyrophosphohydrolase"/>
    <property type="match status" value="1"/>
</dbReference>
<protein>
    <submittedName>
        <fullName evidence="3">NUDIX hydrolase</fullName>
    </submittedName>
</protein>
<dbReference type="RefSeq" id="WP_144303040.1">
    <property type="nucleotide sequence ID" value="NZ_QMIE01000008.1"/>
</dbReference>
<reference evidence="3 4" key="1">
    <citation type="submission" date="2018-06" db="EMBL/GenBank/DDBJ databases">
        <title>Complete genome of Desulfovibrio indonesiensis P37SLT.</title>
        <authorList>
            <person name="Crispim J.S."/>
            <person name="Vidigal P.M.P."/>
            <person name="Silva L.C.F."/>
            <person name="Laguardia C.N."/>
            <person name="Araujo L.C."/>
            <person name="Dias R.S."/>
            <person name="Sousa M.P."/>
            <person name="Paula S.O."/>
            <person name="Silva C."/>
        </authorList>
    </citation>
    <scope>NUCLEOTIDE SEQUENCE [LARGE SCALE GENOMIC DNA]</scope>
    <source>
        <strain evidence="3 4">P37SLT</strain>
    </source>
</reference>
<proteinExistence type="predicted"/>
<dbReference type="PROSITE" id="PS00893">
    <property type="entry name" value="NUDIX_BOX"/>
    <property type="match status" value="1"/>
</dbReference>
<dbReference type="InterPro" id="IPR051325">
    <property type="entry name" value="Nudix_hydrolase_domain"/>
</dbReference>
<dbReference type="Proteomes" id="UP000448292">
    <property type="component" value="Unassembled WGS sequence"/>
</dbReference>
<dbReference type="GO" id="GO:0006167">
    <property type="term" value="P:AMP biosynthetic process"/>
    <property type="evidence" value="ECO:0007669"/>
    <property type="project" value="TreeGrafter"/>
</dbReference>
<comment type="caution">
    <text evidence="3">The sequence shown here is derived from an EMBL/GenBank/DDBJ whole genome shotgun (WGS) entry which is preliminary data.</text>
</comment>
<keyword evidence="4" id="KW-1185">Reference proteome</keyword>
<dbReference type="InterPro" id="IPR015797">
    <property type="entry name" value="NUDIX_hydrolase-like_dom_sf"/>
</dbReference>
<feature type="domain" description="Nudix hydrolase" evidence="2">
    <location>
        <begin position="2"/>
        <end position="151"/>
    </location>
</feature>